<reference evidence="1 2" key="1">
    <citation type="submission" date="2020-08" db="EMBL/GenBank/DDBJ databases">
        <title>A Genomic Blueprint of the Chicken Gut Microbiome.</title>
        <authorList>
            <person name="Gilroy R."/>
            <person name="Ravi A."/>
            <person name="Getino M."/>
            <person name="Pursley I."/>
            <person name="Horton D.L."/>
            <person name="Alikhan N.-F."/>
            <person name="Baker D."/>
            <person name="Gharbi K."/>
            <person name="Hall N."/>
            <person name="Watson M."/>
            <person name="Adriaenssens E.M."/>
            <person name="Foster-Nyarko E."/>
            <person name="Jarju S."/>
            <person name="Secka A."/>
            <person name="Antonio M."/>
            <person name="Oren A."/>
            <person name="Chaudhuri R."/>
            <person name="La Ragione R.M."/>
            <person name="Hildebrand F."/>
            <person name="Pallen M.J."/>
        </authorList>
    </citation>
    <scope>NUCLEOTIDE SEQUENCE [LARGE SCALE GENOMIC DNA]</scope>
    <source>
        <strain evidence="1 2">Sa1BUA8</strain>
    </source>
</reference>
<dbReference type="Gene3D" id="3.90.1170.40">
    <property type="entry name" value="Molybdopterin biosynthesis MoaE subunit"/>
    <property type="match status" value="1"/>
</dbReference>
<gene>
    <name evidence="1" type="ORF">H9623_13575</name>
</gene>
<evidence type="ECO:0000313" key="1">
    <source>
        <dbReference type="EMBL" id="MBE7701323.1"/>
    </source>
</evidence>
<dbReference type="SUPFAM" id="SSF54690">
    <property type="entry name" value="Molybdopterin synthase subunit MoaE"/>
    <property type="match status" value="1"/>
</dbReference>
<dbReference type="CDD" id="cd00756">
    <property type="entry name" value="MoaE"/>
    <property type="match status" value="1"/>
</dbReference>
<dbReference type="Pfam" id="PF02391">
    <property type="entry name" value="MoaE"/>
    <property type="match status" value="1"/>
</dbReference>
<dbReference type="PANTHER" id="PTHR23404">
    <property type="entry name" value="MOLYBDOPTERIN SYNTHASE RELATED"/>
    <property type="match status" value="1"/>
</dbReference>
<comment type="caution">
    <text evidence="1">The sequence shown here is derived from an EMBL/GenBank/DDBJ whole genome shotgun (WGS) entry which is preliminary data.</text>
</comment>
<protein>
    <submittedName>
        <fullName evidence="1">Molybdenum cofactor biosynthesis protein MoaE</fullName>
    </submittedName>
</protein>
<evidence type="ECO:0000313" key="2">
    <source>
        <dbReference type="Proteomes" id="UP000822993"/>
    </source>
</evidence>
<dbReference type="RefSeq" id="WP_193720579.1">
    <property type="nucleotide sequence ID" value="NZ_JACSPN010000018.1"/>
</dbReference>
<dbReference type="InterPro" id="IPR003448">
    <property type="entry name" value="Mopterin_biosynth_MoaE"/>
</dbReference>
<organism evidence="1 2">
    <name type="scientific">Oerskovia douganii</name>
    <dbReference type="NCBI Taxonomy" id="2762210"/>
    <lineage>
        <taxon>Bacteria</taxon>
        <taxon>Bacillati</taxon>
        <taxon>Actinomycetota</taxon>
        <taxon>Actinomycetes</taxon>
        <taxon>Micrococcales</taxon>
        <taxon>Cellulomonadaceae</taxon>
        <taxon>Oerskovia</taxon>
    </lineage>
</organism>
<dbReference type="AlphaFoldDB" id="A0A9D5UAU6"/>
<dbReference type="GO" id="GO:0006777">
    <property type="term" value="P:Mo-molybdopterin cofactor biosynthetic process"/>
    <property type="evidence" value="ECO:0007669"/>
    <property type="project" value="InterPro"/>
</dbReference>
<dbReference type="Proteomes" id="UP000822993">
    <property type="component" value="Unassembled WGS sequence"/>
</dbReference>
<keyword evidence="2" id="KW-1185">Reference proteome</keyword>
<sequence length="146" mass="15169">MSGEAASRVALADVGEAVLDVAAHERAVTTAHGGAVVTFAGVVRDHDASRSVAALRYEAHPDARRIIGEIAARVAAESDGDVRVAVTHRVGDLTIGDVALVAAVASAHRAQAFTTCAALVEEIKVALPVWKRQVFVDGSHEWVGSL</sequence>
<proteinExistence type="predicted"/>
<dbReference type="InterPro" id="IPR036563">
    <property type="entry name" value="MoaE_sf"/>
</dbReference>
<dbReference type="EMBL" id="JACSPN010000018">
    <property type="protein sequence ID" value="MBE7701323.1"/>
    <property type="molecule type" value="Genomic_DNA"/>
</dbReference>
<name>A0A9D5UAU6_9CELL</name>
<accession>A0A9D5UAU6</accession>